<evidence type="ECO:0000313" key="2">
    <source>
        <dbReference type="EMBL" id="NKY29511.1"/>
    </source>
</evidence>
<keyword evidence="3" id="KW-1185">Reference proteome</keyword>
<evidence type="ECO:0000313" key="3">
    <source>
        <dbReference type="Proteomes" id="UP000540698"/>
    </source>
</evidence>
<name>A0A7X6L7W7_9NOCA</name>
<dbReference type="AlphaFoldDB" id="A0A7X6L7W7"/>
<gene>
    <name evidence="2" type="ORF">HGB38_25325</name>
</gene>
<sequence>MVAIVIAGVVLWFVANFLVAMAVLERRVGREVPRYKPLPATVTGTVAWMRAQTLPTTRPLVAANRASA</sequence>
<feature type="transmembrane region" description="Helical" evidence="1">
    <location>
        <begin position="6"/>
        <end position="24"/>
    </location>
</feature>
<proteinExistence type="predicted"/>
<dbReference type="Proteomes" id="UP000540698">
    <property type="component" value="Unassembled WGS sequence"/>
</dbReference>
<comment type="caution">
    <text evidence="2">The sequence shown here is derived from an EMBL/GenBank/DDBJ whole genome shotgun (WGS) entry which is preliminary data.</text>
</comment>
<keyword evidence="1" id="KW-1133">Transmembrane helix</keyword>
<organism evidence="2 3">
    <name type="scientific">Nocardia gamkensis</name>
    <dbReference type="NCBI Taxonomy" id="352869"/>
    <lineage>
        <taxon>Bacteria</taxon>
        <taxon>Bacillati</taxon>
        <taxon>Actinomycetota</taxon>
        <taxon>Actinomycetes</taxon>
        <taxon>Mycobacteriales</taxon>
        <taxon>Nocardiaceae</taxon>
        <taxon>Nocardia</taxon>
    </lineage>
</organism>
<evidence type="ECO:0000256" key="1">
    <source>
        <dbReference type="SAM" id="Phobius"/>
    </source>
</evidence>
<accession>A0A7X6L7W7</accession>
<keyword evidence="1" id="KW-0812">Transmembrane</keyword>
<reference evidence="2 3" key="1">
    <citation type="submission" date="2020-04" db="EMBL/GenBank/DDBJ databases">
        <title>MicrobeNet Type strains.</title>
        <authorList>
            <person name="Nicholson A.C."/>
        </authorList>
    </citation>
    <scope>NUCLEOTIDE SEQUENCE [LARGE SCALE GENOMIC DNA]</scope>
    <source>
        <strain evidence="2 3">DSM 44956</strain>
    </source>
</reference>
<keyword evidence="1" id="KW-0472">Membrane</keyword>
<dbReference type="EMBL" id="JAAXOS010000013">
    <property type="protein sequence ID" value="NKY29511.1"/>
    <property type="molecule type" value="Genomic_DNA"/>
</dbReference>
<protein>
    <submittedName>
        <fullName evidence="2">Uncharacterized protein</fullName>
    </submittedName>
</protein>
<dbReference type="RefSeq" id="WP_062974952.1">
    <property type="nucleotide sequence ID" value="NZ_JAAXOS010000013.1"/>
</dbReference>